<evidence type="ECO:0000313" key="2">
    <source>
        <dbReference type="EnsemblMetazoa" id="ASIC010046-PA"/>
    </source>
</evidence>
<keyword evidence="3" id="KW-1185">Reference proteome</keyword>
<dbReference type="Proteomes" id="UP000030765">
    <property type="component" value="Unassembled WGS sequence"/>
</dbReference>
<evidence type="ECO:0000313" key="3">
    <source>
        <dbReference type="Proteomes" id="UP000030765"/>
    </source>
</evidence>
<accession>A0A084VWK6</accession>
<gene>
    <name evidence="1" type="ORF">ZHAS_00010046</name>
</gene>
<name>A0A084VWK6_ANOSI</name>
<reference evidence="2" key="2">
    <citation type="submission" date="2020-05" db="UniProtKB">
        <authorList>
            <consortium name="EnsemblMetazoa"/>
        </authorList>
    </citation>
    <scope>IDENTIFICATION</scope>
</reference>
<dbReference type="VEuPathDB" id="VectorBase:ASIC010046"/>
<proteinExistence type="predicted"/>
<organism evidence="1">
    <name type="scientific">Anopheles sinensis</name>
    <name type="common">Mosquito</name>
    <dbReference type="NCBI Taxonomy" id="74873"/>
    <lineage>
        <taxon>Eukaryota</taxon>
        <taxon>Metazoa</taxon>
        <taxon>Ecdysozoa</taxon>
        <taxon>Arthropoda</taxon>
        <taxon>Hexapoda</taxon>
        <taxon>Insecta</taxon>
        <taxon>Pterygota</taxon>
        <taxon>Neoptera</taxon>
        <taxon>Endopterygota</taxon>
        <taxon>Diptera</taxon>
        <taxon>Nematocera</taxon>
        <taxon>Culicoidea</taxon>
        <taxon>Culicidae</taxon>
        <taxon>Anophelinae</taxon>
        <taxon>Anopheles</taxon>
    </lineage>
</organism>
<sequence>MAFSLHNTSIPRASGQARGGGWVLEVNSSGEFVPKLWVEVDGGGVNYYTCEMSDGKRPGGDGAERNRLVLYVHVHAEYREGRAPAV</sequence>
<dbReference type="EnsemblMetazoa" id="ASIC010046-RA">
    <property type="protein sequence ID" value="ASIC010046-PA"/>
    <property type="gene ID" value="ASIC010046"/>
</dbReference>
<reference evidence="1 3" key="1">
    <citation type="journal article" date="2014" name="BMC Genomics">
        <title>Genome sequence of Anopheles sinensis provides insight into genetics basis of mosquito competence for malaria parasites.</title>
        <authorList>
            <person name="Zhou D."/>
            <person name="Zhang D."/>
            <person name="Ding G."/>
            <person name="Shi L."/>
            <person name="Hou Q."/>
            <person name="Ye Y."/>
            <person name="Xu Y."/>
            <person name="Zhou H."/>
            <person name="Xiong C."/>
            <person name="Li S."/>
            <person name="Yu J."/>
            <person name="Hong S."/>
            <person name="Yu X."/>
            <person name="Zou P."/>
            <person name="Chen C."/>
            <person name="Chang X."/>
            <person name="Wang W."/>
            <person name="Lv Y."/>
            <person name="Sun Y."/>
            <person name="Ma L."/>
            <person name="Shen B."/>
            <person name="Zhu C."/>
        </authorList>
    </citation>
    <scope>NUCLEOTIDE SEQUENCE [LARGE SCALE GENOMIC DNA]</scope>
</reference>
<dbReference type="EMBL" id="KE525180">
    <property type="protein sequence ID" value="KFB42350.1"/>
    <property type="molecule type" value="Genomic_DNA"/>
</dbReference>
<dbReference type="AlphaFoldDB" id="A0A084VWK6"/>
<protein>
    <submittedName>
        <fullName evidence="1 2">Rho guanine nucleotide exchange factor 12</fullName>
    </submittedName>
</protein>
<dbReference type="EMBL" id="ATLV01017641">
    <property type="status" value="NOT_ANNOTATED_CDS"/>
    <property type="molecule type" value="Genomic_DNA"/>
</dbReference>
<evidence type="ECO:0000313" key="1">
    <source>
        <dbReference type="EMBL" id="KFB42350.1"/>
    </source>
</evidence>